<dbReference type="GO" id="GO:0043565">
    <property type="term" value="F:sequence-specific DNA binding"/>
    <property type="evidence" value="ECO:0007669"/>
    <property type="project" value="InterPro"/>
</dbReference>
<keyword evidence="5" id="KW-0804">Transcription</keyword>
<proteinExistence type="predicted"/>
<evidence type="ECO:0000256" key="3">
    <source>
        <dbReference type="ARBA" id="ARBA00023015"/>
    </source>
</evidence>
<dbReference type="Gene3D" id="1.10.8.60">
    <property type="match status" value="1"/>
</dbReference>
<evidence type="ECO:0000256" key="2">
    <source>
        <dbReference type="ARBA" id="ARBA00022840"/>
    </source>
</evidence>
<dbReference type="PRINTS" id="PR01590">
    <property type="entry name" value="HTHFIS"/>
</dbReference>
<dbReference type="InterPro" id="IPR001789">
    <property type="entry name" value="Sig_transdc_resp-reg_receiver"/>
</dbReference>
<dbReference type="AlphaFoldDB" id="A0A832MLG2"/>
<dbReference type="Pfam" id="PF02954">
    <property type="entry name" value="HTH_8"/>
    <property type="match status" value="1"/>
</dbReference>
<dbReference type="InterPro" id="IPR002197">
    <property type="entry name" value="HTH_Fis"/>
</dbReference>
<dbReference type="Pfam" id="PF00072">
    <property type="entry name" value="Response_reg"/>
    <property type="match status" value="1"/>
</dbReference>
<organism evidence="9">
    <name type="scientific">Eiseniibacteriota bacterium</name>
    <dbReference type="NCBI Taxonomy" id="2212470"/>
    <lineage>
        <taxon>Bacteria</taxon>
        <taxon>Candidatus Eiseniibacteriota</taxon>
    </lineage>
</organism>
<feature type="domain" description="Response regulatory" evidence="8">
    <location>
        <begin position="7"/>
        <end position="121"/>
    </location>
</feature>
<dbReference type="InterPro" id="IPR027417">
    <property type="entry name" value="P-loop_NTPase"/>
</dbReference>
<dbReference type="SMART" id="SM00382">
    <property type="entry name" value="AAA"/>
    <property type="match status" value="1"/>
</dbReference>
<dbReference type="GO" id="GO:0005524">
    <property type="term" value="F:ATP binding"/>
    <property type="evidence" value="ECO:0007669"/>
    <property type="project" value="UniProtKB-KW"/>
</dbReference>
<dbReference type="Pfam" id="PF00158">
    <property type="entry name" value="Sigma54_activat"/>
    <property type="match status" value="1"/>
</dbReference>
<dbReference type="PROSITE" id="PS00688">
    <property type="entry name" value="SIGMA54_INTERACT_3"/>
    <property type="match status" value="1"/>
</dbReference>
<keyword evidence="1" id="KW-0547">Nucleotide-binding</keyword>
<dbReference type="InterPro" id="IPR058031">
    <property type="entry name" value="AAA_lid_NorR"/>
</dbReference>
<dbReference type="InterPro" id="IPR002078">
    <property type="entry name" value="Sigma_54_int"/>
</dbReference>
<keyword evidence="2" id="KW-0067">ATP-binding</keyword>
<dbReference type="InterPro" id="IPR011006">
    <property type="entry name" value="CheY-like_superfamily"/>
</dbReference>
<dbReference type="GO" id="GO:0006355">
    <property type="term" value="P:regulation of DNA-templated transcription"/>
    <property type="evidence" value="ECO:0007669"/>
    <property type="project" value="InterPro"/>
</dbReference>
<feature type="domain" description="Sigma-54 factor interaction" evidence="7">
    <location>
        <begin position="146"/>
        <end position="373"/>
    </location>
</feature>
<dbReference type="PROSITE" id="PS50110">
    <property type="entry name" value="RESPONSE_REGULATORY"/>
    <property type="match status" value="1"/>
</dbReference>
<keyword evidence="4" id="KW-0238">DNA-binding</keyword>
<dbReference type="Gene3D" id="3.40.50.2300">
    <property type="match status" value="1"/>
</dbReference>
<name>A0A832MLG2_UNCEI</name>
<dbReference type="InterPro" id="IPR025943">
    <property type="entry name" value="Sigma_54_int_dom_ATP-bd_2"/>
</dbReference>
<dbReference type="InterPro" id="IPR009057">
    <property type="entry name" value="Homeodomain-like_sf"/>
</dbReference>
<protein>
    <submittedName>
        <fullName evidence="9">Sigma-54-dependent Fis family transcriptional regulator</fullName>
    </submittedName>
</protein>
<evidence type="ECO:0000256" key="4">
    <source>
        <dbReference type="ARBA" id="ARBA00023125"/>
    </source>
</evidence>
<evidence type="ECO:0000256" key="1">
    <source>
        <dbReference type="ARBA" id="ARBA00022741"/>
    </source>
</evidence>
<dbReference type="FunFam" id="3.40.50.300:FF:000006">
    <property type="entry name" value="DNA-binding transcriptional regulator NtrC"/>
    <property type="match status" value="1"/>
</dbReference>
<accession>A0A832MLG2</accession>
<dbReference type="SUPFAM" id="SSF52172">
    <property type="entry name" value="CheY-like"/>
    <property type="match status" value="1"/>
</dbReference>
<sequence>MQKRRPRVLVVDRESDATRALVAALHEHGMDVVWVRDGESAITAIDDDAPDCLVAELRAPRIDGMTVLRRARERNREVCAVMTAEEAGVEMAVEAMRQGAYDVQPKPVNREKLLAVLDRGLSHQALVSRLAEREGRLDERFGIEALTGRSRAIARVAEQVRHIAATRAAVLIEGEAGTGKGVVAQAIHHNSPRKDERFVWFHCGSAAADVVEGELFGVEEGGAGAAPRRGRFELADGGTLFLDEIAAAPPAVQVKLLRVLQERAFERVGGSETIRTDVRLVASTERDLAAEVRAGRFREDLYRRLSVVRIAMPPLRERREDLPLLVEAFVREFNREHGRRVTGVTRGALERLVAFDWPGNVRELKNTIEGMVVFAEGRRPLDLSDLPLHLRGAEPAEARLEVAVGMTAEEAERRLIEATLRFTGNDKTRAAAMLGIGLRTLYRKLKRYAAR</sequence>
<keyword evidence="3" id="KW-0805">Transcription regulation</keyword>
<dbReference type="InterPro" id="IPR003593">
    <property type="entry name" value="AAA+_ATPase"/>
</dbReference>
<dbReference type="Gene3D" id="1.10.10.60">
    <property type="entry name" value="Homeodomain-like"/>
    <property type="match status" value="1"/>
</dbReference>
<reference evidence="9" key="1">
    <citation type="journal article" date="2020" name="mSystems">
        <title>Genome- and Community-Level Interaction Insights into Carbon Utilization and Element Cycling Functions of Hydrothermarchaeota in Hydrothermal Sediment.</title>
        <authorList>
            <person name="Zhou Z."/>
            <person name="Liu Y."/>
            <person name="Xu W."/>
            <person name="Pan J."/>
            <person name="Luo Z.H."/>
            <person name="Li M."/>
        </authorList>
    </citation>
    <scope>NUCLEOTIDE SEQUENCE [LARGE SCALE GENOMIC DNA]</scope>
    <source>
        <strain evidence="9">SpSt-381</strain>
    </source>
</reference>
<dbReference type="PANTHER" id="PTHR32071:SF57">
    <property type="entry name" value="C4-DICARBOXYLATE TRANSPORT TRANSCRIPTIONAL REGULATORY PROTEIN DCTD"/>
    <property type="match status" value="1"/>
</dbReference>
<dbReference type="SUPFAM" id="SSF52540">
    <property type="entry name" value="P-loop containing nucleoside triphosphate hydrolases"/>
    <property type="match status" value="1"/>
</dbReference>
<dbReference type="SUPFAM" id="SSF46689">
    <property type="entry name" value="Homeodomain-like"/>
    <property type="match status" value="1"/>
</dbReference>
<dbReference type="Gene3D" id="3.40.50.300">
    <property type="entry name" value="P-loop containing nucleotide triphosphate hydrolases"/>
    <property type="match status" value="1"/>
</dbReference>
<dbReference type="EMBL" id="DSQF01000019">
    <property type="protein sequence ID" value="HGZ43620.1"/>
    <property type="molecule type" value="Genomic_DNA"/>
</dbReference>
<comment type="caution">
    <text evidence="9">The sequence shown here is derived from an EMBL/GenBank/DDBJ whole genome shotgun (WGS) entry which is preliminary data.</text>
</comment>
<evidence type="ECO:0000256" key="5">
    <source>
        <dbReference type="ARBA" id="ARBA00023163"/>
    </source>
</evidence>
<evidence type="ECO:0000313" key="9">
    <source>
        <dbReference type="EMBL" id="HGZ43620.1"/>
    </source>
</evidence>
<dbReference type="SMART" id="SM00448">
    <property type="entry name" value="REC"/>
    <property type="match status" value="1"/>
</dbReference>
<evidence type="ECO:0000259" key="7">
    <source>
        <dbReference type="PROSITE" id="PS50045"/>
    </source>
</evidence>
<dbReference type="CDD" id="cd00009">
    <property type="entry name" value="AAA"/>
    <property type="match status" value="1"/>
</dbReference>
<evidence type="ECO:0000256" key="6">
    <source>
        <dbReference type="PROSITE-ProRule" id="PRU00169"/>
    </source>
</evidence>
<dbReference type="PROSITE" id="PS00676">
    <property type="entry name" value="SIGMA54_INTERACT_2"/>
    <property type="match status" value="1"/>
</dbReference>
<dbReference type="InterPro" id="IPR025944">
    <property type="entry name" value="Sigma_54_int_dom_CS"/>
</dbReference>
<dbReference type="Pfam" id="PF25601">
    <property type="entry name" value="AAA_lid_14"/>
    <property type="match status" value="1"/>
</dbReference>
<gene>
    <name evidence="9" type="ORF">ENR23_09380</name>
</gene>
<dbReference type="PROSITE" id="PS50045">
    <property type="entry name" value="SIGMA54_INTERACT_4"/>
    <property type="match status" value="1"/>
</dbReference>
<dbReference type="GO" id="GO:0000160">
    <property type="term" value="P:phosphorelay signal transduction system"/>
    <property type="evidence" value="ECO:0007669"/>
    <property type="project" value="InterPro"/>
</dbReference>
<dbReference type="PANTHER" id="PTHR32071">
    <property type="entry name" value="TRANSCRIPTIONAL REGULATORY PROTEIN"/>
    <property type="match status" value="1"/>
</dbReference>
<comment type="caution">
    <text evidence="6">Lacks conserved residue(s) required for the propagation of feature annotation.</text>
</comment>
<evidence type="ECO:0000259" key="8">
    <source>
        <dbReference type="PROSITE" id="PS50110"/>
    </source>
</evidence>